<organism evidence="1 2">
    <name type="scientific">Plasmodium ovale wallikeri</name>
    <dbReference type="NCBI Taxonomy" id="864142"/>
    <lineage>
        <taxon>Eukaryota</taxon>
        <taxon>Sar</taxon>
        <taxon>Alveolata</taxon>
        <taxon>Apicomplexa</taxon>
        <taxon>Aconoidasida</taxon>
        <taxon>Haemosporida</taxon>
        <taxon>Plasmodiidae</taxon>
        <taxon>Plasmodium</taxon>
        <taxon>Plasmodium (Plasmodium)</taxon>
    </lineage>
</organism>
<sequence>MWMVKMGILPWQVGGFYGKKKNSEPGGGVIFAPHIRDHIDNAAAVKIDTSKYVGNNLPSGKGGGKRKKEYLSVGNGTEQILSFFERDRKH</sequence>
<dbReference type="EMBL" id="FLRE01000164">
    <property type="protein sequence ID" value="SBT42303.1"/>
    <property type="molecule type" value="Genomic_DNA"/>
</dbReference>
<proteinExistence type="predicted"/>
<accession>A0A1A8ZEJ6</accession>
<reference evidence="2" key="1">
    <citation type="submission" date="2016-05" db="EMBL/GenBank/DDBJ databases">
        <authorList>
            <person name="Naeem Raeece"/>
        </authorList>
    </citation>
    <scope>NUCLEOTIDE SEQUENCE [LARGE SCALE GENOMIC DNA]</scope>
</reference>
<evidence type="ECO:0000313" key="1">
    <source>
        <dbReference type="EMBL" id="SBT42303.1"/>
    </source>
</evidence>
<gene>
    <name evidence="1" type="ORF">POVWA2_043490</name>
</gene>
<protein>
    <submittedName>
        <fullName evidence="1">Uncharacterized protein</fullName>
    </submittedName>
</protein>
<dbReference type="Proteomes" id="UP000078550">
    <property type="component" value="Unassembled WGS sequence"/>
</dbReference>
<dbReference type="AlphaFoldDB" id="A0A1A8ZEJ6"/>
<evidence type="ECO:0000313" key="2">
    <source>
        <dbReference type="Proteomes" id="UP000078550"/>
    </source>
</evidence>
<name>A0A1A8ZEJ6_PLAOA</name>